<dbReference type="GO" id="GO:0005634">
    <property type="term" value="C:nucleus"/>
    <property type="evidence" value="ECO:0007669"/>
    <property type="project" value="TreeGrafter"/>
</dbReference>
<evidence type="ECO:0000313" key="3">
    <source>
        <dbReference type="EMBL" id="WOH00543.1"/>
    </source>
</evidence>
<dbReference type="InterPro" id="IPR045890">
    <property type="entry name" value="POB1-like"/>
</dbReference>
<dbReference type="InterPro" id="IPR011333">
    <property type="entry name" value="SKP1/BTB/POZ_sf"/>
</dbReference>
<dbReference type="EMBL" id="CP093347">
    <property type="protein sequence ID" value="WOH00543.1"/>
    <property type="molecule type" value="Genomic_DNA"/>
</dbReference>
<reference evidence="3" key="1">
    <citation type="journal article" date="2016" name="Nat. Genet.">
        <title>A high-quality carrot genome assembly provides new insights into carotenoid accumulation and asterid genome evolution.</title>
        <authorList>
            <person name="Iorizzo M."/>
            <person name="Ellison S."/>
            <person name="Senalik D."/>
            <person name="Zeng P."/>
            <person name="Satapoomin P."/>
            <person name="Huang J."/>
            <person name="Bowman M."/>
            <person name="Iovene M."/>
            <person name="Sanseverino W."/>
            <person name="Cavagnaro P."/>
            <person name="Yildiz M."/>
            <person name="Macko-Podgorni A."/>
            <person name="Moranska E."/>
            <person name="Grzebelus E."/>
            <person name="Grzebelus D."/>
            <person name="Ashrafi H."/>
            <person name="Zheng Z."/>
            <person name="Cheng S."/>
            <person name="Spooner D."/>
            <person name="Van Deynze A."/>
            <person name="Simon P."/>
        </authorList>
    </citation>
    <scope>NUCLEOTIDE SEQUENCE</scope>
    <source>
        <tissue evidence="3">Leaf</tissue>
    </source>
</reference>
<proteinExistence type="predicted"/>
<dbReference type="AlphaFoldDB" id="A0AAF0X2T6"/>
<protein>
    <recommendedName>
        <fullName evidence="2">BTB domain-containing protein</fullName>
    </recommendedName>
</protein>
<gene>
    <name evidence="3" type="ORF">DCAR_0519909</name>
</gene>
<dbReference type="InterPro" id="IPR000210">
    <property type="entry name" value="BTB/POZ_dom"/>
</dbReference>
<dbReference type="SUPFAM" id="SSF54695">
    <property type="entry name" value="POZ domain"/>
    <property type="match status" value="1"/>
</dbReference>
<dbReference type="PANTHER" id="PTHR46336">
    <property type="entry name" value="OS02G0260700 PROTEIN"/>
    <property type="match status" value="1"/>
</dbReference>
<dbReference type="Gene3D" id="3.30.710.10">
    <property type="entry name" value="Potassium Channel Kv1.1, Chain A"/>
    <property type="match status" value="1"/>
</dbReference>
<evidence type="ECO:0000256" key="1">
    <source>
        <dbReference type="ARBA" id="ARBA00004906"/>
    </source>
</evidence>
<comment type="pathway">
    <text evidence="1">Protein modification; protein ubiquitination.</text>
</comment>
<organism evidence="3 4">
    <name type="scientific">Daucus carota subsp. sativus</name>
    <name type="common">Carrot</name>
    <dbReference type="NCBI Taxonomy" id="79200"/>
    <lineage>
        <taxon>Eukaryota</taxon>
        <taxon>Viridiplantae</taxon>
        <taxon>Streptophyta</taxon>
        <taxon>Embryophyta</taxon>
        <taxon>Tracheophyta</taxon>
        <taxon>Spermatophyta</taxon>
        <taxon>Magnoliopsida</taxon>
        <taxon>eudicotyledons</taxon>
        <taxon>Gunneridae</taxon>
        <taxon>Pentapetalae</taxon>
        <taxon>asterids</taxon>
        <taxon>campanulids</taxon>
        <taxon>Apiales</taxon>
        <taxon>Apiaceae</taxon>
        <taxon>Apioideae</taxon>
        <taxon>Scandiceae</taxon>
        <taxon>Daucinae</taxon>
        <taxon>Daucus</taxon>
        <taxon>Daucus sect. Daucus</taxon>
    </lineage>
</organism>
<feature type="domain" description="BTB" evidence="2">
    <location>
        <begin position="2"/>
        <end position="40"/>
    </location>
</feature>
<keyword evidence="4" id="KW-1185">Reference proteome</keyword>
<dbReference type="Pfam" id="PF00651">
    <property type="entry name" value="BTB"/>
    <property type="match status" value="1"/>
</dbReference>
<evidence type="ECO:0000259" key="2">
    <source>
        <dbReference type="Pfam" id="PF00651"/>
    </source>
</evidence>
<reference evidence="3" key="2">
    <citation type="submission" date="2022-03" db="EMBL/GenBank/DDBJ databases">
        <title>Draft title - Genomic analysis of global carrot germplasm unveils the trajectory of domestication and the origin of high carotenoid orange carrot.</title>
        <authorList>
            <person name="Iorizzo M."/>
            <person name="Ellison S."/>
            <person name="Senalik D."/>
            <person name="Macko-Podgorni A."/>
            <person name="Grzebelus D."/>
            <person name="Bostan H."/>
            <person name="Rolling W."/>
            <person name="Curaba J."/>
            <person name="Simon P."/>
        </authorList>
    </citation>
    <scope>NUCLEOTIDE SEQUENCE</scope>
    <source>
        <tissue evidence="3">Leaf</tissue>
    </source>
</reference>
<sequence length="46" mass="5238">MDLLNFMYSNTLKVTTATALLDFLMAADKFEVTSCLRYCICLLLNL</sequence>
<dbReference type="Proteomes" id="UP000077755">
    <property type="component" value="Chromosome 5"/>
</dbReference>
<evidence type="ECO:0000313" key="4">
    <source>
        <dbReference type="Proteomes" id="UP000077755"/>
    </source>
</evidence>
<dbReference type="PANTHER" id="PTHR46336:SF3">
    <property type="entry name" value="BTB_POZ DOMAIN-CONTAINING PROTEIN POB1"/>
    <property type="match status" value="1"/>
</dbReference>
<dbReference type="GO" id="GO:0010114">
    <property type="term" value="P:response to red light"/>
    <property type="evidence" value="ECO:0007669"/>
    <property type="project" value="TreeGrafter"/>
</dbReference>
<accession>A0AAF0X2T6</accession>
<name>A0AAF0X2T6_DAUCS</name>